<gene>
    <name evidence="1" type="ORF">SDC9_02149</name>
</gene>
<reference evidence="1" key="1">
    <citation type="submission" date="2019-08" db="EMBL/GenBank/DDBJ databases">
        <authorList>
            <person name="Kucharzyk K."/>
            <person name="Murdoch R.W."/>
            <person name="Higgins S."/>
            <person name="Loffler F."/>
        </authorList>
    </citation>
    <scope>NUCLEOTIDE SEQUENCE</scope>
</reference>
<comment type="caution">
    <text evidence="1">The sequence shown here is derived from an EMBL/GenBank/DDBJ whole genome shotgun (WGS) entry which is preliminary data.</text>
</comment>
<organism evidence="1">
    <name type="scientific">bioreactor metagenome</name>
    <dbReference type="NCBI Taxonomy" id="1076179"/>
    <lineage>
        <taxon>unclassified sequences</taxon>
        <taxon>metagenomes</taxon>
        <taxon>ecological metagenomes</taxon>
    </lineage>
</organism>
<protein>
    <recommendedName>
        <fullName evidence="2">Outer membrane protein beta-barrel domain-containing protein</fullName>
    </recommendedName>
</protein>
<sequence>MKKLSLFFLMLMSFSAFSQVETPTQNSKWTFGGYAGLTGGFGSNSGIVVHIAPRVGYKISENLETGLMGSLNWQNSSYSYSTLFGIGPFVNYYLGRNFYLGSQFQEYFINQKIKSSEEKYSSNEAALYIGGGYMQRMGNNSYLQIGGMYNVLWKQNSSIFSSGFVPNIGVVFGL</sequence>
<accession>A0A644SPR5</accession>
<dbReference type="AlphaFoldDB" id="A0A644SPR5"/>
<proteinExistence type="predicted"/>
<evidence type="ECO:0008006" key="2">
    <source>
        <dbReference type="Google" id="ProtNLM"/>
    </source>
</evidence>
<dbReference type="EMBL" id="VSSQ01000003">
    <property type="protein sequence ID" value="MPL56660.1"/>
    <property type="molecule type" value="Genomic_DNA"/>
</dbReference>
<name>A0A644SPR5_9ZZZZ</name>
<evidence type="ECO:0000313" key="1">
    <source>
        <dbReference type="EMBL" id="MPL56660.1"/>
    </source>
</evidence>